<comment type="caution">
    <text evidence="1">The sequence shown here is derived from an EMBL/GenBank/DDBJ whole genome shotgun (WGS) entry which is preliminary data.</text>
</comment>
<accession>A0A5B7DTF1</accession>
<evidence type="ECO:0000313" key="2">
    <source>
        <dbReference type="Proteomes" id="UP000324222"/>
    </source>
</evidence>
<evidence type="ECO:0000313" key="1">
    <source>
        <dbReference type="EMBL" id="MPC24922.1"/>
    </source>
</evidence>
<organism evidence="1 2">
    <name type="scientific">Portunus trituberculatus</name>
    <name type="common">Swimming crab</name>
    <name type="synonym">Neptunus trituberculatus</name>
    <dbReference type="NCBI Taxonomy" id="210409"/>
    <lineage>
        <taxon>Eukaryota</taxon>
        <taxon>Metazoa</taxon>
        <taxon>Ecdysozoa</taxon>
        <taxon>Arthropoda</taxon>
        <taxon>Crustacea</taxon>
        <taxon>Multicrustacea</taxon>
        <taxon>Malacostraca</taxon>
        <taxon>Eumalacostraca</taxon>
        <taxon>Eucarida</taxon>
        <taxon>Decapoda</taxon>
        <taxon>Pleocyemata</taxon>
        <taxon>Brachyura</taxon>
        <taxon>Eubrachyura</taxon>
        <taxon>Portunoidea</taxon>
        <taxon>Portunidae</taxon>
        <taxon>Portuninae</taxon>
        <taxon>Portunus</taxon>
    </lineage>
</organism>
<dbReference type="PANTHER" id="PTHR46888:SF1">
    <property type="entry name" value="RIBONUCLEASE H"/>
    <property type="match status" value="1"/>
</dbReference>
<dbReference type="PANTHER" id="PTHR46888">
    <property type="entry name" value="ZINC KNUCKLE DOMAINCONTAINING PROTEIN-RELATED"/>
    <property type="match status" value="1"/>
</dbReference>
<dbReference type="AlphaFoldDB" id="A0A5B7DTF1"/>
<sequence>MKEALLAAYGLSAEKLKEQFFSASMSSNETASQFASRLAVYLRDWQEKDGAENTVKGIKDLLLQTQFVKSCPEDLVARLKIDKVGKLKEMSEVAWRMPISRHMKAIGVSLSKTGPYSPTPRLKGIVRGTKAIIIDLGRGMLLHIKPPKAQGTNITGVQVLRLWALRIEKAPFRVRICAKLGLTPYD</sequence>
<dbReference type="OrthoDB" id="10066033at2759"/>
<protein>
    <submittedName>
        <fullName evidence="1">Uncharacterized protein</fullName>
    </submittedName>
</protein>
<keyword evidence="2" id="KW-1185">Reference proteome</keyword>
<proteinExistence type="predicted"/>
<gene>
    <name evidence="1" type="ORF">E2C01_018016</name>
</gene>
<dbReference type="Gene3D" id="1.10.4020.10">
    <property type="entry name" value="DNA breaking-rejoining enzymes"/>
    <property type="match status" value="1"/>
</dbReference>
<dbReference type="SUPFAM" id="SSF47353">
    <property type="entry name" value="Retrovirus capsid dimerization domain-like"/>
    <property type="match status" value="1"/>
</dbReference>
<reference evidence="1 2" key="1">
    <citation type="submission" date="2019-05" db="EMBL/GenBank/DDBJ databases">
        <title>Another draft genome of Portunus trituberculatus and its Hox gene families provides insights of decapod evolution.</title>
        <authorList>
            <person name="Jeong J.-H."/>
            <person name="Song I."/>
            <person name="Kim S."/>
            <person name="Choi T."/>
            <person name="Kim D."/>
            <person name="Ryu S."/>
            <person name="Kim W."/>
        </authorList>
    </citation>
    <scope>NUCLEOTIDE SEQUENCE [LARGE SCALE GENOMIC DNA]</scope>
    <source>
        <tissue evidence="1">Muscle</tissue>
    </source>
</reference>
<name>A0A5B7DTF1_PORTR</name>
<dbReference type="Proteomes" id="UP000324222">
    <property type="component" value="Unassembled WGS sequence"/>
</dbReference>
<dbReference type="InterPro" id="IPR038269">
    <property type="entry name" value="SCAN_sf"/>
</dbReference>
<dbReference type="EMBL" id="VSRR010001390">
    <property type="protein sequence ID" value="MPC24922.1"/>
    <property type="molecule type" value="Genomic_DNA"/>
</dbReference>